<evidence type="ECO:0000256" key="1">
    <source>
        <dbReference type="ARBA" id="ARBA00004651"/>
    </source>
</evidence>
<comment type="subcellular location">
    <subcellularLocation>
        <location evidence="1">Cell membrane</location>
        <topology evidence="1">Multi-pass membrane protein</topology>
    </subcellularLocation>
</comment>
<dbReference type="InterPro" id="IPR036259">
    <property type="entry name" value="MFS_trans_sf"/>
</dbReference>
<feature type="transmembrane region" description="Helical" evidence="2">
    <location>
        <begin position="129"/>
        <end position="148"/>
    </location>
</feature>
<keyword evidence="2" id="KW-0472">Membrane</keyword>
<proteinExistence type="predicted"/>
<dbReference type="PANTHER" id="PTHR23526">
    <property type="entry name" value="INTEGRAL MEMBRANE TRANSPORT PROTEIN-RELATED"/>
    <property type="match status" value="1"/>
</dbReference>
<dbReference type="Gene3D" id="1.20.1250.20">
    <property type="entry name" value="MFS general substrate transporter like domains"/>
    <property type="match status" value="1"/>
</dbReference>
<evidence type="ECO:0000313" key="3">
    <source>
        <dbReference type="EMBL" id="MBW7475564.1"/>
    </source>
</evidence>
<comment type="caution">
    <text evidence="3">The sequence shown here is derived from an EMBL/GenBank/DDBJ whole genome shotgun (WGS) entry which is preliminary data.</text>
</comment>
<name>A0ABS7D6J7_9BACL</name>
<feature type="transmembrane region" description="Helical" evidence="2">
    <location>
        <begin position="154"/>
        <end position="172"/>
    </location>
</feature>
<dbReference type="PANTHER" id="PTHR23526:SF2">
    <property type="entry name" value="MAJOR FACILITATOR SUPERFAMILY (MFS) PROFILE DOMAIN-CONTAINING PROTEIN"/>
    <property type="match status" value="1"/>
</dbReference>
<accession>A0ABS7D6J7</accession>
<dbReference type="EMBL" id="JAHZIJ010000007">
    <property type="protein sequence ID" value="MBW7475564.1"/>
    <property type="molecule type" value="Genomic_DNA"/>
</dbReference>
<dbReference type="Pfam" id="PF07690">
    <property type="entry name" value="MFS_1"/>
    <property type="match status" value="1"/>
</dbReference>
<dbReference type="InterPro" id="IPR052528">
    <property type="entry name" value="Sugar_transport-like"/>
</dbReference>
<protein>
    <submittedName>
        <fullName evidence="3">MFS transporter</fullName>
    </submittedName>
</protein>
<dbReference type="Proteomes" id="UP000812277">
    <property type="component" value="Unassembled WGS sequence"/>
</dbReference>
<sequence length="187" mass="20667">MNIRTLIRTQSIITFAGGFIYPYYLLFLKNLGNSYTKYGLAFAVFTISSAVASQLLSRYVDRHARGLLLGSSLGLMAAMLCFPWVMSYSVVIALQIVMGVCNAMQRMGEKVLLADKTEAGQRGKPIGDYHFWTTAASGGAILAAGYVIDYLTINVLFYVSALLYGISAVLIWRRRVSGRRGEYGIYL</sequence>
<reference evidence="3 4" key="1">
    <citation type="submission" date="2021-07" db="EMBL/GenBank/DDBJ databases">
        <title>Paenibacillus radiodurans sp. nov., isolated from the southeastern edge of Tengger Desert.</title>
        <authorList>
            <person name="Zhang G."/>
        </authorList>
    </citation>
    <scope>NUCLEOTIDE SEQUENCE [LARGE SCALE GENOMIC DNA]</scope>
    <source>
        <strain evidence="3 4">DT7-4</strain>
    </source>
</reference>
<feature type="transmembrane region" description="Helical" evidence="2">
    <location>
        <begin position="12"/>
        <end position="32"/>
    </location>
</feature>
<dbReference type="InterPro" id="IPR011701">
    <property type="entry name" value="MFS"/>
</dbReference>
<organism evidence="3 4">
    <name type="scientific">Paenibacillus oenotherae</name>
    <dbReference type="NCBI Taxonomy" id="1435645"/>
    <lineage>
        <taxon>Bacteria</taxon>
        <taxon>Bacillati</taxon>
        <taxon>Bacillota</taxon>
        <taxon>Bacilli</taxon>
        <taxon>Bacillales</taxon>
        <taxon>Paenibacillaceae</taxon>
        <taxon>Paenibacillus</taxon>
    </lineage>
</organism>
<dbReference type="SUPFAM" id="SSF103473">
    <property type="entry name" value="MFS general substrate transporter"/>
    <property type="match status" value="1"/>
</dbReference>
<keyword evidence="4" id="KW-1185">Reference proteome</keyword>
<gene>
    <name evidence="3" type="ORF">K0T92_12455</name>
</gene>
<dbReference type="RefSeq" id="WP_219872798.1">
    <property type="nucleotide sequence ID" value="NZ_JAHZIJ010000007.1"/>
</dbReference>
<evidence type="ECO:0000256" key="2">
    <source>
        <dbReference type="SAM" id="Phobius"/>
    </source>
</evidence>
<feature type="transmembrane region" description="Helical" evidence="2">
    <location>
        <begin position="38"/>
        <end position="60"/>
    </location>
</feature>
<evidence type="ECO:0000313" key="4">
    <source>
        <dbReference type="Proteomes" id="UP000812277"/>
    </source>
</evidence>
<keyword evidence="2" id="KW-0812">Transmembrane</keyword>
<keyword evidence="2" id="KW-1133">Transmembrane helix</keyword>